<dbReference type="Gene3D" id="2.30.30.110">
    <property type="match status" value="1"/>
</dbReference>
<dbReference type="OrthoDB" id="9808744at2"/>
<protein>
    <submittedName>
        <fullName evidence="1">Growth inhibitor PemK</fullName>
    </submittedName>
</protein>
<dbReference type="InterPro" id="IPR011067">
    <property type="entry name" value="Plasmid_toxin/cell-grow_inhib"/>
</dbReference>
<proteinExistence type="predicted"/>
<sequence length="121" mass="13646">MVARSQWIPARRDMIWIGCNPQAGREMKDVHPLLVLSPREFNDRTGIVIGLPMTTASYNDTNPFAVPFAGPKGVISYMLAHQPKSFDWRARSAKRHPWGQVPEQTFELACETLNQIIQIGA</sequence>
<evidence type="ECO:0000313" key="2">
    <source>
        <dbReference type="Proteomes" id="UP000253250"/>
    </source>
</evidence>
<name>A0A368HI85_9GAMM</name>
<dbReference type="RefSeq" id="WP_114283380.1">
    <property type="nucleotide sequence ID" value="NZ_PSYR01000002.1"/>
</dbReference>
<evidence type="ECO:0000313" key="1">
    <source>
        <dbReference type="EMBL" id="RCN57022.1"/>
    </source>
</evidence>
<dbReference type="GO" id="GO:0003677">
    <property type="term" value="F:DNA binding"/>
    <property type="evidence" value="ECO:0007669"/>
    <property type="project" value="InterPro"/>
</dbReference>
<comment type="caution">
    <text evidence="1">The sequence shown here is derived from an EMBL/GenBank/DDBJ whole genome shotgun (WGS) entry which is preliminary data.</text>
</comment>
<dbReference type="Proteomes" id="UP000253250">
    <property type="component" value="Unassembled WGS sequence"/>
</dbReference>
<dbReference type="Pfam" id="PF02452">
    <property type="entry name" value="PemK_toxin"/>
    <property type="match status" value="1"/>
</dbReference>
<dbReference type="EMBL" id="PSYR01000002">
    <property type="protein sequence ID" value="RCN57022.1"/>
    <property type="molecule type" value="Genomic_DNA"/>
</dbReference>
<dbReference type="SUPFAM" id="SSF50118">
    <property type="entry name" value="Cell growth inhibitor/plasmid maintenance toxic component"/>
    <property type="match status" value="1"/>
</dbReference>
<reference evidence="1 2" key="1">
    <citation type="submission" date="2018-02" db="EMBL/GenBank/DDBJ databases">
        <title>Insights into the biology of acidophilic members of the Acidiferrobacteraceae family derived from comparative genomic analyses.</title>
        <authorList>
            <person name="Issotta F."/>
            <person name="Thyssen C."/>
            <person name="Mena C."/>
            <person name="Moya A."/>
            <person name="Bellenberg S."/>
            <person name="Sproer C."/>
            <person name="Covarrubias P.C."/>
            <person name="Sand W."/>
            <person name="Quatrini R."/>
            <person name="Vera M."/>
        </authorList>
    </citation>
    <scope>NUCLEOTIDE SEQUENCE [LARGE SCALE GENOMIC DNA]</scope>
    <source>
        <strain evidence="2">m-1</strain>
    </source>
</reference>
<dbReference type="AlphaFoldDB" id="A0A368HI85"/>
<accession>A0A368HI85</accession>
<dbReference type="InterPro" id="IPR003477">
    <property type="entry name" value="PemK-like"/>
</dbReference>
<keyword evidence="2" id="KW-1185">Reference proteome</keyword>
<organism evidence="1 2">
    <name type="scientific">Acidiferrobacter thiooxydans</name>
    <dbReference type="NCBI Taxonomy" id="163359"/>
    <lineage>
        <taxon>Bacteria</taxon>
        <taxon>Pseudomonadati</taxon>
        <taxon>Pseudomonadota</taxon>
        <taxon>Gammaproteobacteria</taxon>
        <taxon>Acidiferrobacterales</taxon>
        <taxon>Acidiferrobacteraceae</taxon>
        <taxon>Acidiferrobacter</taxon>
    </lineage>
</organism>
<gene>
    <name evidence="1" type="ORF">C4900_14990</name>
</gene>